<dbReference type="Pfam" id="PF00019">
    <property type="entry name" value="TGF_beta"/>
    <property type="match status" value="1"/>
</dbReference>
<evidence type="ECO:0000256" key="5">
    <source>
        <dbReference type="ARBA" id="ARBA00022530"/>
    </source>
</evidence>
<dbReference type="PIRSF" id="PIRSF001787">
    <property type="entry name" value="TGF-beta"/>
    <property type="match status" value="1"/>
</dbReference>
<keyword evidence="10" id="KW-0325">Glycoprotein</keyword>
<dbReference type="CDD" id="cd19384">
    <property type="entry name" value="TGF_beta_TGFB1"/>
    <property type="match status" value="1"/>
</dbReference>
<evidence type="ECO:0000256" key="12">
    <source>
        <dbReference type="PIRNR" id="PIRNR001787"/>
    </source>
</evidence>
<name>A0A9F2NPB1_PYTBI</name>
<dbReference type="SMART" id="SM00204">
    <property type="entry name" value="TGFB"/>
    <property type="match status" value="1"/>
</dbReference>
<dbReference type="InterPro" id="IPR001111">
    <property type="entry name" value="TGF-b_propeptide"/>
</dbReference>
<dbReference type="KEGG" id="pbi:103064413"/>
<keyword evidence="6" id="KW-0165">Cleavage on pair of basic residues</keyword>
<dbReference type="Gene3D" id="2.60.120.970">
    <property type="match status" value="1"/>
</dbReference>
<keyword evidence="15" id="KW-0812">Transmembrane</keyword>
<dbReference type="Gene3D" id="2.10.90.10">
    <property type="entry name" value="Cystine-knot cytokines"/>
    <property type="match status" value="1"/>
</dbReference>
<dbReference type="Pfam" id="PF00688">
    <property type="entry name" value="TGFb_propeptide"/>
    <property type="match status" value="1"/>
</dbReference>
<dbReference type="PRINTS" id="PR01423">
    <property type="entry name" value="TGFBETA"/>
</dbReference>
<proteinExistence type="inferred from homology"/>
<dbReference type="GO" id="GO:0008083">
    <property type="term" value="F:growth factor activity"/>
    <property type="evidence" value="ECO:0007669"/>
    <property type="project" value="UniProtKB-UniRule"/>
</dbReference>
<feature type="domain" description="TGF-beta family profile" evidence="16">
    <location>
        <begin position="302"/>
        <end position="420"/>
    </location>
</feature>
<keyword evidence="5" id="KW-0272">Extracellular matrix</keyword>
<dbReference type="AlphaFoldDB" id="A0A9F2NPB1"/>
<feature type="disulfide bond" evidence="13">
    <location>
        <begin position="356"/>
        <end position="419"/>
    </location>
</feature>
<dbReference type="PROSITE" id="PS00250">
    <property type="entry name" value="TGF_BETA_1"/>
    <property type="match status" value="1"/>
</dbReference>
<feature type="disulfide bond" evidence="13">
    <location>
        <begin position="352"/>
        <end position="417"/>
    </location>
</feature>
<keyword evidence="17" id="KW-1185">Reference proteome</keyword>
<dbReference type="InterPro" id="IPR015615">
    <property type="entry name" value="TGF-beta-rel"/>
</dbReference>
<feature type="transmembrane region" description="Helical" evidence="15">
    <location>
        <begin position="33"/>
        <end position="56"/>
    </location>
</feature>
<dbReference type="InterPro" id="IPR001839">
    <property type="entry name" value="TGF-b_C"/>
</dbReference>
<evidence type="ECO:0000256" key="1">
    <source>
        <dbReference type="ARBA" id="ARBA00002007"/>
    </source>
</evidence>
<keyword evidence="8 12" id="KW-0339">Growth factor</keyword>
<evidence type="ECO:0000256" key="11">
    <source>
        <dbReference type="ARBA" id="ARBA00023246"/>
    </source>
</evidence>
<dbReference type="GO" id="GO:0007179">
    <property type="term" value="P:transforming growth factor beta receptor signaling pathway"/>
    <property type="evidence" value="ECO:0007669"/>
    <property type="project" value="TreeGrafter"/>
</dbReference>
<dbReference type="SUPFAM" id="SSF57501">
    <property type="entry name" value="Cystine-knot cytokines"/>
    <property type="match status" value="1"/>
</dbReference>
<dbReference type="PROSITE" id="PS51362">
    <property type="entry name" value="TGF_BETA_2"/>
    <property type="match status" value="1"/>
</dbReference>
<evidence type="ECO:0000313" key="18">
    <source>
        <dbReference type="RefSeq" id="XP_007421553.1"/>
    </source>
</evidence>
<dbReference type="InterPro" id="IPR029034">
    <property type="entry name" value="Cystine-knot_cytokine"/>
</dbReference>
<dbReference type="GO" id="GO:0005125">
    <property type="term" value="F:cytokine activity"/>
    <property type="evidence" value="ECO:0007669"/>
    <property type="project" value="TreeGrafter"/>
</dbReference>
<evidence type="ECO:0000256" key="15">
    <source>
        <dbReference type="SAM" id="Phobius"/>
    </source>
</evidence>
<keyword evidence="15" id="KW-1133">Transmembrane helix</keyword>
<organism evidence="17 18">
    <name type="scientific">Python bivittatus</name>
    <name type="common">Burmese python</name>
    <name type="synonym">Python molurus bivittatus</name>
    <dbReference type="NCBI Taxonomy" id="176946"/>
    <lineage>
        <taxon>Eukaryota</taxon>
        <taxon>Metazoa</taxon>
        <taxon>Chordata</taxon>
        <taxon>Craniata</taxon>
        <taxon>Vertebrata</taxon>
        <taxon>Euteleostomi</taxon>
        <taxon>Lepidosauria</taxon>
        <taxon>Squamata</taxon>
        <taxon>Bifurcata</taxon>
        <taxon>Unidentata</taxon>
        <taxon>Episquamata</taxon>
        <taxon>Toxicofera</taxon>
        <taxon>Serpentes</taxon>
        <taxon>Henophidia</taxon>
        <taxon>Pythonidae</taxon>
        <taxon>Python</taxon>
    </lineage>
</organism>
<evidence type="ECO:0000256" key="2">
    <source>
        <dbReference type="ARBA" id="ARBA00004498"/>
    </source>
</evidence>
<dbReference type="PANTHER" id="PTHR11848:SF125">
    <property type="entry name" value="TRANSFORMING GROWTH FACTOR BETA-1 PROPROTEIN"/>
    <property type="match status" value="1"/>
</dbReference>
<keyword evidence="11 12" id="KW-0497">Mitogen</keyword>
<dbReference type="GO" id="GO:0051781">
    <property type="term" value="P:positive regulation of cell division"/>
    <property type="evidence" value="ECO:0007669"/>
    <property type="project" value="UniProtKB-UniRule"/>
</dbReference>
<dbReference type="OrthoDB" id="8863549at2759"/>
<evidence type="ECO:0000256" key="10">
    <source>
        <dbReference type="ARBA" id="ARBA00023180"/>
    </source>
</evidence>
<evidence type="ECO:0000256" key="3">
    <source>
        <dbReference type="ARBA" id="ARBA00006656"/>
    </source>
</evidence>
<dbReference type="PANTHER" id="PTHR11848">
    <property type="entry name" value="TGF-BETA FAMILY"/>
    <property type="match status" value="1"/>
</dbReference>
<dbReference type="GeneID" id="103064413"/>
<dbReference type="GO" id="GO:0005160">
    <property type="term" value="F:transforming growth factor beta receptor binding"/>
    <property type="evidence" value="ECO:0007669"/>
    <property type="project" value="InterPro"/>
</dbReference>
<dbReference type="RefSeq" id="XP_007421553.1">
    <property type="nucleotide sequence ID" value="XM_007421491.2"/>
</dbReference>
<evidence type="ECO:0000313" key="17">
    <source>
        <dbReference type="Proteomes" id="UP000695026"/>
    </source>
</evidence>
<evidence type="ECO:0000256" key="8">
    <source>
        <dbReference type="ARBA" id="ARBA00023030"/>
    </source>
</evidence>
<evidence type="ECO:0000259" key="16">
    <source>
        <dbReference type="PROSITE" id="PS51362"/>
    </source>
</evidence>
<feature type="disulfide bond" evidence="13">
    <location>
        <begin position="323"/>
        <end position="386"/>
    </location>
</feature>
<dbReference type="OMA" id="AMSTCKS"/>
<dbReference type="InterPro" id="IPR016319">
    <property type="entry name" value="TGF-beta"/>
</dbReference>
<keyword evidence="15" id="KW-0472">Membrane</keyword>
<dbReference type="GO" id="GO:0005615">
    <property type="term" value="C:extracellular space"/>
    <property type="evidence" value="ECO:0007669"/>
    <property type="project" value="UniProtKB-UniRule"/>
</dbReference>
<comment type="similarity">
    <text evidence="3 12 14">Belongs to the TGF-beta family.</text>
</comment>
<evidence type="ECO:0000256" key="6">
    <source>
        <dbReference type="ARBA" id="ARBA00022685"/>
    </source>
</evidence>
<gene>
    <name evidence="18" type="primary">TGFB1</name>
</gene>
<keyword evidence="7" id="KW-0732">Signal</keyword>
<evidence type="ECO:0000256" key="7">
    <source>
        <dbReference type="ARBA" id="ARBA00022729"/>
    </source>
</evidence>
<protein>
    <recommendedName>
        <fullName evidence="12">Transforming growth factor beta</fullName>
    </recommendedName>
</protein>
<comment type="subcellular location">
    <subcellularLocation>
        <location evidence="2">Secreted</location>
        <location evidence="2">Extracellular space</location>
        <location evidence="2">Extracellular matrix</location>
    </subcellularLocation>
</comment>
<feature type="disulfide bond" description="Interchain" evidence="13">
    <location>
        <position position="385"/>
    </location>
</feature>
<accession>A0A9F2NPB1</accession>
<reference evidence="18" key="1">
    <citation type="submission" date="2025-08" db="UniProtKB">
        <authorList>
            <consortium name="RefSeq"/>
        </authorList>
    </citation>
    <scope>IDENTIFICATION</scope>
    <source>
        <tissue evidence="18">Liver</tissue>
    </source>
</reference>
<dbReference type="InterPro" id="IPR017948">
    <property type="entry name" value="TGFb_CS"/>
</dbReference>
<keyword evidence="9 13" id="KW-1015">Disulfide bond</keyword>
<dbReference type="PRINTS" id="PR01424">
    <property type="entry name" value="TGFBETA1"/>
</dbReference>
<keyword evidence="4 12" id="KW-0964">Secreted</keyword>
<evidence type="ECO:0000256" key="9">
    <source>
        <dbReference type="ARBA" id="ARBA00023157"/>
    </source>
</evidence>
<evidence type="ECO:0000256" key="13">
    <source>
        <dbReference type="PIRSR" id="PIRSR001787-1"/>
    </source>
</evidence>
<comment type="function">
    <text evidence="1">Transforming growth factor beta-1 proprotein: Precursor of the Latency-associated peptide (LAP) and Transforming growth factor beta-1 (TGF-beta-1) chains, which constitute the regulatory and active subunit of TGF-beta-1, respectively.</text>
</comment>
<evidence type="ECO:0000256" key="14">
    <source>
        <dbReference type="RuleBase" id="RU000354"/>
    </source>
</evidence>
<dbReference type="CTD" id="7040"/>
<dbReference type="InterPro" id="IPR003939">
    <property type="entry name" value="TGFb1"/>
</dbReference>
<evidence type="ECO:0000256" key="4">
    <source>
        <dbReference type="ARBA" id="ARBA00022525"/>
    </source>
</evidence>
<comment type="subunit">
    <text evidence="12">Homodimer; disulfide-linked.</text>
</comment>
<dbReference type="FunFam" id="2.10.90.10:FF:000004">
    <property type="entry name" value="Transforming growth factor beta"/>
    <property type="match status" value="1"/>
</dbReference>
<feature type="disulfide bond" evidence="13">
    <location>
        <begin position="313"/>
        <end position="324"/>
    </location>
</feature>
<sequence length="420" mass="48538">MRGKNALEPRSCSSEEGFLGATGGLGSRRAVGWLFLLLLALEQLCSVLAFSTCKTLDMDLMKRKRIEAIRGQILSKLKLPKPPEAEDPESRVLSEEIMALYNSTLEIIREMAAEEPQETLQEEYYAKEVHRFTMLPTDHESYGEEYKKDNQNIYFGFDVSPIRLTLPDPNLLYRAELRMRASGTGQEQRLELYQQKYHSRNDSSWYYLQGQAVKVKSEKEWLSFDVTNVLRVWLASTDILGRFRLSTHCSCDSKREDLKVEIEGIVTKRGDQGQISRDKQQRPYLLIMAMTPERVDSHNHKRRKRSTLDADFCSSQSPEEKNCCVRRLYIDFRKDLKWKWIHEPKGYYANFCMGPCPYLWSSDTQYSKVLALYNQHNPSASAAPCCVPDELQPLGILYYVGRQAKVEQLSNMIVKSCRCS</sequence>
<dbReference type="Proteomes" id="UP000695026">
    <property type="component" value="Unplaced"/>
</dbReference>
<dbReference type="GO" id="GO:0042127">
    <property type="term" value="P:regulation of cell population proliferation"/>
    <property type="evidence" value="ECO:0007669"/>
    <property type="project" value="TreeGrafter"/>
</dbReference>